<dbReference type="Proteomes" id="UP000620266">
    <property type="component" value="Unassembled WGS sequence"/>
</dbReference>
<evidence type="ECO:0000256" key="5">
    <source>
        <dbReference type="RuleBase" id="RU363041"/>
    </source>
</evidence>
<keyword evidence="7" id="KW-1185">Reference proteome</keyword>
<evidence type="ECO:0000256" key="1">
    <source>
        <dbReference type="ARBA" id="ARBA00004141"/>
    </source>
</evidence>
<feature type="transmembrane region" description="Helical" evidence="5">
    <location>
        <begin position="43"/>
        <end position="59"/>
    </location>
</feature>
<keyword evidence="5" id="KW-1003">Cell membrane</keyword>
<comment type="similarity">
    <text evidence="5">Belongs to the 4-toluene sulfonate uptake permease (TSUP) (TC 2.A.102) family.</text>
</comment>
<keyword evidence="2 5" id="KW-0812">Transmembrane</keyword>
<keyword evidence="4 5" id="KW-0472">Membrane</keyword>
<reference evidence="6" key="2">
    <citation type="submission" date="2020-09" db="EMBL/GenBank/DDBJ databases">
        <authorList>
            <person name="Sun Q."/>
            <person name="Sedlacek I."/>
        </authorList>
    </citation>
    <scope>NUCLEOTIDE SEQUENCE</scope>
    <source>
        <strain evidence="6">CCM 7086</strain>
    </source>
</reference>
<dbReference type="PANTHER" id="PTHR43701">
    <property type="entry name" value="MEMBRANE TRANSPORTER PROTEIN MJ0441-RELATED"/>
    <property type="match status" value="1"/>
</dbReference>
<feature type="transmembrane region" description="Helical" evidence="5">
    <location>
        <begin position="213"/>
        <end position="232"/>
    </location>
</feature>
<evidence type="ECO:0000256" key="2">
    <source>
        <dbReference type="ARBA" id="ARBA00022692"/>
    </source>
</evidence>
<evidence type="ECO:0000256" key="4">
    <source>
        <dbReference type="ARBA" id="ARBA00023136"/>
    </source>
</evidence>
<feature type="transmembrane region" description="Helical" evidence="5">
    <location>
        <begin position="71"/>
        <end position="90"/>
    </location>
</feature>
<sequence>MLLTAIALGAVVGMTLGLTGAGGGVLAVPALMLALGYSLADARPIALIAIGLAALLGCLDGLRRGIVRYRAAFWIAAAGIVCAPVGSALIQVLPARWSGLLFSLLMLCLAARTWRGARQAETGHAAGGCRIDPLTGRFRWTRHCASRLAAVGGAAGLLTGMFGVGGGFVIVPGLRRISDAGVHASVATSLMVIALVSGFSAATMLLGSVAVGATGWLFVVAALCGMLAGRVWQPHVPARPLQRVFAGVMGVSAVVLGVNVLAH</sequence>
<comment type="caution">
    <text evidence="6">The sequence shown here is derived from an EMBL/GenBank/DDBJ whole genome shotgun (WGS) entry which is preliminary data.</text>
</comment>
<gene>
    <name evidence="6" type="ORF">GCM10007205_21030</name>
</gene>
<feature type="transmembrane region" description="Helical" evidence="5">
    <location>
        <begin position="244"/>
        <end position="262"/>
    </location>
</feature>
<proteinExistence type="inferred from homology"/>
<dbReference type="EMBL" id="BMCG01000004">
    <property type="protein sequence ID" value="GGC11681.1"/>
    <property type="molecule type" value="Genomic_DNA"/>
</dbReference>
<keyword evidence="3 5" id="KW-1133">Transmembrane helix</keyword>
<dbReference type="InterPro" id="IPR051598">
    <property type="entry name" value="TSUP/Inactive_protease-like"/>
</dbReference>
<organism evidence="6 7">
    <name type="scientific">Oxalicibacterium flavum</name>
    <dbReference type="NCBI Taxonomy" id="179467"/>
    <lineage>
        <taxon>Bacteria</taxon>
        <taxon>Pseudomonadati</taxon>
        <taxon>Pseudomonadota</taxon>
        <taxon>Betaproteobacteria</taxon>
        <taxon>Burkholderiales</taxon>
        <taxon>Oxalobacteraceae</taxon>
        <taxon>Oxalicibacterium</taxon>
    </lineage>
</organism>
<feature type="transmembrane region" description="Helical" evidence="5">
    <location>
        <begin position="182"/>
        <end position="206"/>
    </location>
</feature>
<feature type="transmembrane region" description="Helical" evidence="5">
    <location>
        <begin position="96"/>
        <end position="114"/>
    </location>
</feature>
<evidence type="ECO:0000313" key="7">
    <source>
        <dbReference type="Proteomes" id="UP000620266"/>
    </source>
</evidence>
<dbReference type="RefSeq" id="WP_188396220.1">
    <property type="nucleotide sequence ID" value="NZ_BMCG01000004.1"/>
</dbReference>
<protein>
    <recommendedName>
        <fullName evidence="5">Probable membrane transporter protein</fullName>
    </recommendedName>
</protein>
<dbReference type="AlphaFoldDB" id="A0A8J2XXI1"/>
<dbReference type="PANTHER" id="PTHR43701:SF2">
    <property type="entry name" value="MEMBRANE TRANSPORTER PROTEIN YJNA-RELATED"/>
    <property type="match status" value="1"/>
</dbReference>
<name>A0A8J2XXI1_9BURK</name>
<dbReference type="GO" id="GO:0005886">
    <property type="term" value="C:plasma membrane"/>
    <property type="evidence" value="ECO:0007669"/>
    <property type="project" value="UniProtKB-SubCell"/>
</dbReference>
<dbReference type="Pfam" id="PF01925">
    <property type="entry name" value="TauE"/>
    <property type="match status" value="1"/>
</dbReference>
<accession>A0A8J2XXI1</accession>
<evidence type="ECO:0000256" key="3">
    <source>
        <dbReference type="ARBA" id="ARBA00022989"/>
    </source>
</evidence>
<comment type="subcellular location">
    <subcellularLocation>
        <location evidence="5">Cell membrane</location>
        <topology evidence="5">Multi-pass membrane protein</topology>
    </subcellularLocation>
    <subcellularLocation>
        <location evidence="1">Membrane</location>
        <topology evidence="1">Multi-pass membrane protein</topology>
    </subcellularLocation>
</comment>
<evidence type="ECO:0000313" key="6">
    <source>
        <dbReference type="EMBL" id="GGC11681.1"/>
    </source>
</evidence>
<feature type="transmembrane region" description="Helical" evidence="5">
    <location>
        <begin position="148"/>
        <end position="170"/>
    </location>
</feature>
<reference evidence="6" key="1">
    <citation type="journal article" date="2014" name="Int. J. Syst. Evol. Microbiol.">
        <title>Complete genome sequence of Corynebacterium casei LMG S-19264T (=DSM 44701T), isolated from a smear-ripened cheese.</title>
        <authorList>
            <consortium name="US DOE Joint Genome Institute (JGI-PGF)"/>
            <person name="Walter F."/>
            <person name="Albersmeier A."/>
            <person name="Kalinowski J."/>
            <person name="Ruckert C."/>
        </authorList>
    </citation>
    <scope>NUCLEOTIDE SEQUENCE</scope>
    <source>
        <strain evidence="6">CCM 7086</strain>
    </source>
</reference>
<dbReference type="InterPro" id="IPR002781">
    <property type="entry name" value="TM_pro_TauE-like"/>
</dbReference>